<dbReference type="AlphaFoldDB" id="A0A7W4YRU3"/>
<keyword evidence="3" id="KW-1185">Reference proteome</keyword>
<feature type="transmembrane region" description="Helical" evidence="1">
    <location>
        <begin position="335"/>
        <end position="359"/>
    </location>
</feature>
<evidence type="ECO:0000256" key="1">
    <source>
        <dbReference type="SAM" id="Phobius"/>
    </source>
</evidence>
<reference evidence="2 3" key="1">
    <citation type="submission" date="2020-08" db="EMBL/GenBank/DDBJ databases">
        <title>Genomic Encyclopedia of Type Strains, Phase IV (KMG-V): Genome sequencing to study the core and pangenomes of soil and plant-associated prokaryotes.</title>
        <authorList>
            <person name="Whitman W."/>
        </authorList>
    </citation>
    <scope>NUCLEOTIDE SEQUENCE [LARGE SCALE GENOMIC DNA]</scope>
    <source>
        <strain evidence="2 3">SLV-2362</strain>
    </source>
</reference>
<feature type="transmembrane region" description="Helical" evidence="1">
    <location>
        <begin position="100"/>
        <end position="124"/>
    </location>
</feature>
<organism evidence="2 3">
    <name type="scientific">Cupriavidus alkaliphilus</name>
    <dbReference type="NCBI Taxonomy" id="942866"/>
    <lineage>
        <taxon>Bacteria</taxon>
        <taxon>Pseudomonadati</taxon>
        <taxon>Pseudomonadota</taxon>
        <taxon>Betaproteobacteria</taxon>
        <taxon>Burkholderiales</taxon>
        <taxon>Burkholderiaceae</taxon>
        <taxon>Cupriavidus</taxon>
    </lineage>
</organism>
<accession>A0A7W4YRU3</accession>
<keyword evidence="1" id="KW-1133">Transmembrane helix</keyword>
<gene>
    <name evidence="2" type="ORF">FHX61_003838</name>
</gene>
<dbReference type="Proteomes" id="UP000578036">
    <property type="component" value="Unassembled WGS sequence"/>
</dbReference>
<keyword evidence="1" id="KW-0472">Membrane</keyword>
<name>A0A7W4YRU3_9BURK</name>
<feature type="transmembrane region" description="Helical" evidence="1">
    <location>
        <begin position="263"/>
        <end position="280"/>
    </location>
</feature>
<keyword evidence="1" id="KW-0812">Transmembrane</keyword>
<evidence type="ECO:0000313" key="2">
    <source>
        <dbReference type="EMBL" id="MBB3009165.1"/>
    </source>
</evidence>
<dbReference type="EMBL" id="JACHWF010000004">
    <property type="protein sequence ID" value="MBB3009165.1"/>
    <property type="molecule type" value="Genomic_DNA"/>
</dbReference>
<protein>
    <submittedName>
        <fullName evidence="2">Uncharacterized protein</fullName>
    </submittedName>
</protein>
<sequence>MIMIGRGKYLKAQLAGLRDLPDQSGAWGILLPRGKEPAIHEPDARDQVQDINPAFLTFIDSEMNVDRGMWIVLSAFTLSYMLVLAFIFGPKAMGAGIPIWFTVPVVIIFIVFIVGPAVGIYFWVNSPVPPPVILSRKSRKIYAWRGRSLGWRVFNYDDVHPFIYRAQLISTAGAATIYTPQIAILDVNRKIVDAVVVAPPSRLPSVCGMNWEFIRRYMDDVPEKVPPVLAQPPVNDKRAMLARIDQIGFSGLVGRDFKLEPSLFAWCYYYFYGVIGYWWFRSAAWLQCRGKYPEYSMEMRRAMAFEGVNPYRKEPLSTLEQDAFSGKLPRLRFRWAIIGSLSTFLWGGLWLLIAAPFLFT</sequence>
<evidence type="ECO:0000313" key="3">
    <source>
        <dbReference type="Proteomes" id="UP000578036"/>
    </source>
</evidence>
<dbReference type="RefSeq" id="WP_183299855.1">
    <property type="nucleotide sequence ID" value="NZ_JACHWF010000004.1"/>
</dbReference>
<feature type="transmembrane region" description="Helical" evidence="1">
    <location>
        <begin position="68"/>
        <end position="88"/>
    </location>
</feature>
<comment type="caution">
    <text evidence="2">The sequence shown here is derived from an EMBL/GenBank/DDBJ whole genome shotgun (WGS) entry which is preliminary data.</text>
</comment>
<proteinExistence type="predicted"/>